<dbReference type="Proteomes" id="UP000789901">
    <property type="component" value="Unassembled WGS sequence"/>
</dbReference>
<evidence type="ECO:0000313" key="1">
    <source>
        <dbReference type="EMBL" id="CAG8808592.1"/>
    </source>
</evidence>
<dbReference type="EMBL" id="CAJVQB010026466">
    <property type="protein sequence ID" value="CAG8808592.1"/>
    <property type="molecule type" value="Genomic_DNA"/>
</dbReference>
<protein>
    <submittedName>
        <fullName evidence="1">33144_t:CDS:1</fullName>
    </submittedName>
</protein>
<organism evidence="1 2">
    <name type="scientific">Gigaspora margarita</name>
    <dbReference type="NCBI Taxonomy" id="4874"/>
    <lineage>
        <taxon>Eukaryota</taxon>
        <taxon>Fungi</taxon>
        <taxon>Fungi incertae sedis</taxon>
        <taxon>Mucoromycota</taxon>
        <taxon>Glomeromycotina</taxon>
        <taxon>Glomeromycetes</taxon>
        <taxon>Diversisporales</taxon>
        <taxon>Gigasporaceae</taxon>
        <taxon>Gigaspora</taxon>
    </lineage>
</organism>
<sequence length="171" mass="19992">MLWCTTADRQERDQKGEKAQENIKKKAIDVVTIKYLFIATMQERVLGMQERKIRYKFGSTPKQKRSQEVKKVQEDTRKKVSKWIAEHLRQIDGLQIWHFVPCPAIKKWQLRGKQLCEGISYQNSQNYSIMSAKINRRSTMPSDTIFFLYLAGNKKDSIQDGLQTGHKAPET</sequence>
<proteinExistence type="predicted"/>
<evidence type="ECO:0000313" key="2">
    <source>
        <dbReference type="Proteomes" id="UP000789901"/>
    </source>
</evidence>
<reference evidence="1 2" key="1">
    <citation type="submission" date="2021-06" db="EMBL/GenBank/DDBJ databases">
        <authorList>
            <person name="Kallberg Y."/>
            <person name="Tangrot J."/>
            <person name="Rosling A."/>
        </authorList>
    </citation>
    <scope>NUCLEOTIDE SEQUENCE [LARGE SCALE GENOMIC DNA]</scope>
    <source>
        <strain evidence="1 2">120-4 pot B 10/14</strain>
    </source>
</reference>
<keyword evidence="2" id="KW-1185">Reference proteome</keyword>
<gene>
    <name evidence="1" type="ORF">GMARGA_LOCUS24737</name>
</gene>
<comment type="caution">
    <text evidence="1">The sequence shown here is derived from an EMBL/GenBank/DDBJ whole genome shotgun (WGS) entry which is preliminary data.</text>
</comment>
<feature type="non-terminal residue" evidence="1">
    <location>
        <position position="171"/>
    </location>
</feature>
<name>A0ABN7W0A8_GIGMA</name>
<accession>A0ABN7W0A8</accession>